<organism evidence="10 11">
    <name type="scientific">Dactylosporangium darangshiense</name>
    <dbReference type="NCBI Taxonomy" id="579108"/>
    <lineage>
        <taxon>Bacteria</taxon>
        <taxon>Bacillati</taxon>
        <taxon>Actinomycetota</taxon>
        <taxon>Actinomycetes</taxon>
        <taxon>Micromonosporales</taxon>
        <taxon>Micromonosporaceae</taxon>
        <taxon>Dactylosporangium</taxon>
    </lineage>
</organism>
<dbReference type="SUPFAM" id="SSF90123">
    <property type="entry name" value="ABC transporter transmembrane region"/>
    <property type="match status" value="1"/>
</dbReference>
<feature type="domain" description="ABC transmembrane type-1" evidence="9">
    <location>
        <begin position="31"/>
        <end position="312"/>
    </location>
</feature>
<feature type="transmembrane region" description="Helical" evidence="7">
    <location>
        <begin position="166"/>
        <end position="186"/>
    </location>
</feature>
<evidence type="ECO:0000259" key="9">
    <source>
        <dbReference type="PROSITE" id="PS50929"/>
    </source>
</evidence>
<dbReference type="InterPro" id="IPR036640">
    <property type="entry name" value="ABC1_TM_sf"/>
</dbReference>
<dbReference type="InterPro" id="IPR003439">
    <property type="entry name" value="ABC_transporter-like_ATP-bd"/>
</dbReference>
<sequence>MSPALAAVSEGVRLCRRAAPRLTLVAVAVPLLQSALLGAQLLVLRNFAGALLSAPADRGALLAALAAPALLIVATLVALAVLDNAQTIVRELLTERVRQDAARRMHAAIAALDLVDFDYPETHDRVLRASTTDFRPAQVVRALTTLAAMLLRGAVLAAFVVTLVPLLLPLLLVPAVPVLLVARALAGDRHRLTNRLTPLERRRLYFNRLLTAREPAAEVRAFGLGAYLAARFDELSRARETELRALLRRQWRRMLLGQAAFALAVAGVLAVLAWLFASGRADGAALIAAGVGVAQIAALVGALGYPVGELSEAALFLGDQRAFLESGRVAPTHHDVPVEPLKRLDFDRVSFRYPTRDEAAVERVSLTVEGGQIVAFVGANGSGKTTLAKLAGALFEPTDGAVRWNGTDLRELDRDEVRARIGIVFQDFQTYADTVEANVALLPGADPERVAEALAGAGFAEGELDPGRLIGPEHEGGTALSGGQEQRLAIARAMYRGADLLILDEPTSSLDARAEHGLLAHLRRAGRTTILVSHRLANVAEADRIFVLDGGRVIEEGDHRALMAAGGVYHELYTLQAALYSDGFSFGPS</sequence>
<dbReference type="PANTHER" id="PTHR24221:SF646">
    <property type="entry name" value="HAEMOLYSIN SECRETION ATP-BINDING PROTEIN"/>
    <property type="match status" value="1"/>
</dbReference>
<evidence type="ECO:0000256" key="4">
    <source>
        <dbReference type="ARBA" id="ARBA00022840"/>
    </source>
</evidence>
<evidence type="ECO:0000256" key="5">
    <source>
        <dbReference type="ARBA" id="ARBA00022989"/>
    </source>
</evidence>
<keyword evidence="3" id="KW-0547">Nucleotide-binding</keyword>
<dbReference type="InterPro" id="IPR039421">
    <property type="entry name" value="Type_1_exporter"/>
</dbReference>
<dbReference type="InterPro" id="IPR003593">
    <property type="entry name" value="AAA+_ATPase"/>
</dbReference>
<evidence type="ECO:0000256" key="7">
    <source>
        <dbReference type="SAM" id="Phobius"/>
    </source>
</evidence>
<dbReference type="EMBL" id="BAABAT010000012">
    <property type="protein sequence ID" value="GAA4251959.1"/>
    <property type="molecule type" value="Genomic_DNA"/>
</dbReference>
<dbReference type="InterPro" id="IPR011527">
    <property type="entry name" value="ABC1_TM_dom"/>
</dbReference>
<evidence type="ECO:0000259" key="8">
    <source>
        <dbReference type="PROSITE" id="PS50893"/>
    </source>
</evidence>
<keyword evidence="5 7" id="KW-1133">Transmembrane helix</keyword>
<feature type="transmembrane region" description="Helical" evidence="7">
    <location>
        <begin position="60"/>
        <end position="82"/>
    </location>
</feature>
<dbReference type="InterPro" id="IPR027417">
    <property type="entry name" value="P-loop_NTPase"/>
</dbReference>
<keyword evidence="4 10" id="KW-0067">ATP-binding</keyword>
<keyword evidence="2 7" id="KW-0812">Transmembrane</keyword>
<evidence type="ECO:0000313" key="11">
    <source>
        <dbReference type="Proteomes" id="UP001500620"/>
    </source>
</evidence>
<dbReference type="PANTHER" id="PTHR24221">
    <property type="entry name" value="ATP-BINDING CASSETTE SUB-FAMILY B"/>
    <property type="match status" value="1"/>
</dbReference>
<name>A0ABP8DBF2_9ACTN</name>
<dbReference type="Gene3D" id="1.20.1560.10">
    <property type="entry name" value="ABC transporter type 1, transmembrane domain"/>
    <property type="match status" value="1"/>
</dbReference>
<dbReference type="Proteomes" id="UP001500620">
    <property type="component" value="Unassembled WGS sequence"/>
</dbReference>
<keyword evidence="6 7" id="KW-0472">Membrane</keyword>
<dbReference type="SMART" id="SM00382">
    <property type="entry name" value="AAA"/>
    <property type="match status" value="1"/>
</dbReference>
<comment type="subcellular location">
    <subcellularLocation>
        <location evidence="1">Cell membrane</location>
        <topology evidence="1">Multi-pass membrane protein</topology>
    </subcellularLocation>
</comment>
<evidence type="ECO:0000256" key="1">
    <source>
        <dbReference type="ARBA" id="ARBA00004651"/>
    </source>
</evidence>
<dbReference type="PROSITE" id="PS50929">
    <property type="entry name" value="ABC_TM1F"/>
    <property type="match status" value="1"/>
</dbReference>
<comment type="caution">
    <text evidence="10">The sequence shown here is derived from an EMBL/GenBank/DDBJ whole genome shotgun (WGS) entry which is preliminary data.</text>
</comment>
<gene>
    <name evidence="10" type="ORF">GCM10022255_046620</name>
</gene>
<feature type="transmembrane region" description="Helical" evidence="7">
    <location>
        <begin position="283"/>
        <end position="305"/>
    </location>
</feature>
<evidence type="ECO:0000256" key="3">
    <source>
        <dbReference type="ARBA" id="ARBA00022741"/>
    </source>
</evidence>
<proteinExistence type="predicted"/>
<reference evidence="11" key="1">
    <citation type="journal article" date="2019" name="Int. J. Syst. Evol. Microbiol.">
        <title>The Global Catalogue of Microorganisms (GCM) 10K type strain sequencing project: providing services to taxonomists for standard genome sequencing and annotation.</title>
        <authorList>
            <consortium name="The Broad Institute Genomics Platform"/>
            <consortium name="The Broad Institute Genome Sequencing Center for Infectious Disease"/>
            <person name="Wu L."/>
            <person name="Ma J."/>
        </authorList>
    </citation>
    <scope>NUCLEOTIDE SEQUENCE [LARGE SCALE GENOMIC DNA]</scope>
    <source>
        <strain evidence="11">JCM 17441</strain>
    </source>
</reference>
<dbReference type="GO" id="GO:0005524">
    <property type="term" value="F:ATP binding"/>
    <property type="evidence" value="ECO:0007669"/>
    <property type="project" value="UniProtKB-KW"/>
</dbReference>
<dbReference type="RefSeq" id="WP_345129243.1">
    <property type="nucleotide sequence ID" value="NZ_BAABAT010000012.1"/>
</dbReference>
<evidence type="ECO:0000256" key="6">
    <source>
        <dbReference type="ARBA" id="ARBA00023136"/>
    </source>
</evidence>
<evidence type="ECO:0000256" key="2">
    <source>
        <dbReference type="ARBA" id="ARBA00022692"/>
    </source>
</evidence>
<dbReference type="CDD" id="cd03228">
    <property type="entry name" value="ABCC_MRP_Like"/>
    <property type="match status" value="1"/>
</dbReference>
<dbReference type="Gene3D" id="3.40.50.300">
    <property type="entry name" value="P-loop containing nucleotide triphosphate hydrolases"/>
    <property type="match status" value="1"/>
</dbReference>
<dbReference type="PROSITE" id="PS50893">
    <property type="entry name" value="ABC_TRANSPORTER_2"/>
    <property type="match status" value="1"/>
</dbReference>
<feature type="transmembrane region" description="Helical" evidence="7">
    <location>
        <begin position="22"/>
        <end position="48"/>
    </location>
</feature>
<dbReference type="SUPFAM" id="SSF52540">
    <property type="entry name" value="P-loop containing nucleoside triphosphate hydrolases"/>
    <property type="match status" value="1"/>
</dbReference>
<accession>A0ABP8DBF2</accession>
<evidence type="ECO:0000313" key="10">
    <source>
        <dbReference type="EMBL" id="GAA4251959.1"/>
    </source>
</evidence>
<protein>
    <submittedName>
        <fullName evidence="10">ABC transporter ATP-binding protein</fullName>
    </submittedName>
</protein>
<feature type="transmembrane region" description="Helical" evidence="7">
    <location>
        <begin position="254"/>
        <end position="277"/>
    </location>
</feature>
<feature type="transmembrane region" description="Helical" evidence="7">
    <location>
        <begin position="139"/>
        <end position="160"/>
    </location>
</feature>
<feature type="domain" description="ABC transporter" evidence="8">
    <location>
        <begin position="344"/>
        <end position="575"/>
    </location>
</feature>
<dbReference type="Pfam" id="PF00005">
    <property type="entry name" value="ABC_tran"/>
    <property type="match status" value="1"/>
</dbReference>
<keyword evidence="11" id="KW-1185">Reference proteome</keyword>